<gene>
    <name evidence="8" type="primary">Thap2_0</name>
    <name evidence="8" type="ORF">GTO95_0017849</name>
</gene>
<evidence type="ECO:0000256" key="5">
    <source>
        <dbReference type="PROSITE-ProRule" id="PRU00309"/>
    </source>
</evidence>
<name>A0A8J7NGF2_ATRSP</name>
<keyword evidence="3" id="KW-0862">Zinc</keyword>
<dbReference type="SUPFAM" id="SSF57716">
    <property type="entry name" value="Glucocorticoid receptor-like (DNA-binding domain)"/>
    <property type="match status" value="1"/>
</dbReference>
<organism evidence="8 9">
    <name type="scientific">Atractosteus spatula</name>
    <name type="common">Alligator gar</name>
    <name type="synonym">Lepisosteus spatula</name>
    <dbReference type="NCBI Taxonomy" id="7917"/>
    <lineage>
        <taxon>Eukaryota</taxon>
        <taxon>Metazoa</taxon>
        <taxon>Chordata</taxon>
        <taxon>Craniata</taxon>
        <taxon>Vertebrata</taxon>
        <taxon>Euteleostomi</taxon>
        <taxon>Actinopterygii</taxon>
        <taxon>Neopterygii</taxon>
        <taxon>Holostei</taxon>
        <taxon>Semionotiformes</taxon>
        <taxon>Lepisosteidae</taxon>
        <taxon>Atractosteus</taxon>
    </lineage>
</organism>
<evidence type="ECO:0000256" key="6">
    <source>
        <dbReference type="SAM" id="Coils"/>
    </source>
</evidence>
<evidence type="ECO:0000259" key="7">
    <source>
        <dbReference type="PROSITE" id="PS50950"/>
    </source>
</evidence>
<dbReference type="GO" id="GO:0003677">
    <property type="term" value="F:DNA binding"/>
    <property type="evidence" value="ECO:0007669"/>
    <property type="project" value="UniProtKB-UniRule"/>
</dbReference>
<reference evidence="8" key="1">
    <citation type="journal article" date="2021" name="Cell">
        <title>Tracing the genetic footprints of vertebrate landing in non-teleost ray-finned fishes.</title>
        <authorList>
            <person name="Bi X."/>
            <person name="Wang K."/>
            <person name="Yang L."/>
            <person name="Pan H."/>
            <person name="Jiang H."/>
            <person name="Wei Q."/>
            <person name="Fang M."/>
            <person name="Yu H."/>
            <person name="Zhu C."/>
            <person name="Cai Y."/>
            <person name="He Y."/>
            <person name="Gan X."/>
            <person name="Zeng H."/>
            <person name="Yu D."/>
            <person name="Zhu Y."/>
            <person name="Jiang H."/>
            <person name="Qiu Q."/>
            <person name="Yang H."/>
            <person name="Zhang Y.E."/>
            <person name="Wang W."/>
            <person name="Zhu M."/>
            <person name="He S."/>
            <person name="Zhang G."/>
        </authorList>
    </citation>
    <scope>NUCLEOTIDE SEQUENCE</scope>
    <source>
        <strain evidence="8">Allg_001</strain>
    </source>
</reference>
<evidence type="ECO:0000256" key="4">
    <source>
        <dbReference type="ARBA" id="ARBA00023125"/>
    </source>
</evidence>
<dbReference type="AlphaFoldDB" id="A0A8J7NGF2"/>
<accession>A0A8J7NGF2</accession>
<dbReference type="Pfam" id="PF05485">
    <property type="entry name" value="THAP"/>
    <property type="match status" value="1"/>
</dbReference>
<dbReference type="PANTHER" id="PTHR47696:SF1">
    <property type="entry name" value="THAP DOMAIN-CONTAINING PROTEIN 2"/>
    <property type="match status" value="1"/>
</dbReference>
<dbReference type="Pfam" id="PF21787">
    <property type="entry name" value="TNP-like_RNaseH_N"/>
    <property type="match status" value="1"/>
</dbReference>
<dbReference type="InterPro" id="IPR026521">
    <property type="entry name" value="THAP2"/>
</dbReference>
<dbReference type="Proteomes" id="UP000736164">
    <property type="component" value="Unassembled WGS sequence"/>
</dbReference>
<keyword evidence="2 5" id="KW-0863">Zinc-finger</keyword>
<evidence type="ECO:0000313" key="8">
    <source>
        <dbReference type="EMBL" id="MBN3313724.1"/>
    </source>
</evidence>
<sequence>MPTSCAAYGCTNIRTKDCGVSFHRFPLNKERRTAWIRHVRRADFIPSLYTFLCSNHFEASCFDRTGQTVRLREDAVPTIFDFPGQKHKKVKLASSPRETATSRKALAPITPLEQPAQPVNVYEDHSYCLVSLSAAKEKISDLKEQLEAARKKLKASQQRERRLGMRWAEMRDLVTCLKRKKLVPSGLASDVIDSTLGGMDLKALKKEMRIQSRTLHCRYYSFESRHFCLTLHLHAPEAYKYVEQHLDLPHPSVLREWADVSAGHPFKEELFKWLSGYSLQDTEFYLRINGGTVQADLDWDSSNEEDFELGDPVGGTPKDSAASEALVFLLVTVNGNLKLPLAYSLSNNLSGDALKDLVHQCLAKLYDFGVCIREVTFDDISTNIFNSKVAKDELYSLLFNFFLSHAAESAL</sequence>
<feature type="domain" description="THAP-type" evidence="7">
    <location>
        <begin position="1"/>
        <end position="80"/>
    </location>
</feature>
<dbReference type="Pfam" id="PF12017">
    <property type="entry name" value="Tnp_P_element"/>
    <property type="match status" value="1"/>
</dbReference>
<comment type="caution">
    <text evidence="8">The sequence shown here is derived from an EMBL/GenBank/DDBJ whole genome shotgun (WGS) entry which is preliminary data.</text>
</comment>
<evidence type="ECO:0000256" key="3">
    <source>
        <dbReference type="ARBA" id="ARBA00022833"/>
    </source>
</evidence>
<keyword evidence="4 5" id="KW-0238">DNA-binding</keyword>
<feature type="coiled-coil region" evidence="6">
    <location>
        <begin position="129"/>
        <end position="163"/>
    </location>
</feature>
<dbReference type="PROSITE" id="PS50950">
    <property type="entry name" value="ZF_THAP"/>
    <property type="match status" value="1"/>
</dbReference>
<keyword evidence="9" id="KW-1185">Reference proteome</keyword>
<dbReference type="SMART" id="SM00980">
    <property type="entry name" value="THAP"/>
    <property type="match status" value="1"/>
</dbReference>
<evidence type="ECO:0000313" key="9">
    <source>
        <dbReference type="Proteomes" id="UP000736164"/>
    </source>
</evidence>
<proteinExistence type="predicted"/>
<evidence type="ECO:0000256" key="1">
    <source>
        <dbReference type="ARBA" id="ARBA00022723"/>
    </source>
</evidence>
<dbReference type="Gene3D" id="6.20.210.20">
    <property type="entry name" value="THAP domain"/>
    <property type="match status" value="1"/>
</dbReference>
<dbReference type="InterPro" id="IPR021896">
    <property type="entry name" value="THAP9-like_HTH"/>
</dbReference>
<keyword evidence="1" id="KW-0479">Metal-binding</keyword>
<keyword evidence="6" id="KW-0175">Coiled coil</keyword>
<dbReference type="InterPro" id="IPR038441">
    <property type="entry name" value="THAP_Znf_sf"/>
</dbReference>
<dbReference type="SMART" id="SM00692">
    <property type="entry name" value="DM3"/>
    <property type="match status" value="1"/>
</dbReference>
<evidence type="ECO:0000256" key="2">
    <source>
        <dbReference type="ARBA" id="ARBA00022771"/>
    </source>
</evidence>
<feature type="non-terminal residue" evidence="8">
    <location>
        <position position="411"/>
    </location>
</feature>
<protein>
    <submittedName>
        <fullName evidence="8">THAP2 protein</fullName>
    </submittedName>
</protein>
<dbReference type="InterPro" id="IPR048365">
    <property type="entry name" value="TNP-like_RNaseH_N"/>
</dbReference>
<dbReference type="GO" id="GO:0008270">
    <property type="term" value="F:zinc ion binding"/>
    <property type="evidence" value="ECO:0007669"/>
    <property type="project" value="UniProtKB-KW"/>
</dbReference>
<dbReference type="EMBL" id="JAAWVO010012818">
    <property type="protein sequence ID" value="MBN3313724.1"/>
    <property type="molecule type" value="Genomic_DNA"/>
</dbReference>
<dbReference type="InterPro" id="IPR006612">
    <property type="entry name" value="THAP_Znf"/>
</dbReference>
<dbReference type="PANTHER" id="PTHR47696">
    <property type="entry name" value="THAP DOMAIN-CONTAINING PROTEIN 2"/>
    <property type="match status" value="1"/>
</dbReference>
<feature type="non-terminal residue" evidence="8">
    <location>
        <position position="1"/>
    </location>
</feature>